<protein>
    <recommendedName>
        <fullName evidence="2">DNA-directed DNA polymerase</fullName>
        <ecNumber evidence="2">2.7.7.7</ecNumber>
    </recommendedName>
</protein>
<sequence>KKYLSAVDELWADSADKAIQEQVGARSKAEYVLVDTQAKFEKFLAELSKQKAIALDTETTGLNPVKAELVGMSFSWQAGQGYYLPFRAFLGQNTLDIDSSLRALRDVLENERVGKYGHNIKYDLLMLKAVGVELAGVSFDSMVASYLLESDRPSHSLKALGRELLGMEVTQISELIGKGKKQIGFDEVPIAQACDYAAQDADMTWRLQELLSKQLAPAGVEKLFNEVEMPLVEVLAQMEYNGIKLDEKKLGQMSQDLEKQTHDLLDEIYQQAGEEFNVDSPQQLAKVLFSKVGLKPVRKTKTGFSTDVNVLEKLRVQHPLPGLVLQYRQIAKLKNTYLDVLPKMVCAKTSRLHASFNQTITATGRLSSSGPNLQNIPARNEMGRQIRAAFVPGEADNVLLTADYSQIELRVLAHFSKDEQLCEAFARREDIHSFVAGQ</sequence>
<evidence type="ECO:0000256" key="1">
    <source>
        <dbReference type="ARBA" id="ARBA00007705"/>
    </source>
</evidence>
<dbReference type="CDD" id="cd06139">
    <property type="entry name" value="DNA_polA_I_Ecoli_like_exo"/>
    <property type="match status" value="1"/>
</dbReference>
<dbReference type="PRINTS" id="PR00868">
    <property type="entry name" value="DNAPOLI"/>
</dbReference>
<evidence type="ECO:0000256" key="5">
    <source>
        <dbReference type="ARBA" id="ARBA00022705"/>
    </source>
</evidence>
<dbReference type="SMART" id="SM00474">
    <property type="entry name" value="35EXOc"/>
    <property type="match status" value="1"/>
</dbReference>
<evidence type="ECO:0000256" key="7">
    <source>
        <dbReference type="ARBA" id="ARBA00022932"/>
    </source>
</evidence>
<keyword evidence="8" id="KW-0238">DNA-binding</keyword>
<feature type="non-terminal residue" evidence="12">
    <location>
        <position position="438"/>
    </location>
</feature>
<feature type="domain" description="3'-5' exonuclease" evidence="11">
    <location>
        <begin position="31"/>
        <end position="216"/>
    </location>
</feature>
<evidence type="ECO:0000256" key="8">
    <source>
        <dbReference type="ARBA" id="ARBA00023125"/>
    </source>
</evidence>
<evidence type="ECO:0000256" key="4">
    <source>
        <dbReference type="ARBA" id="ARBA00022695"/>
    </source>
</evidence>
<comment type="caution">
    <text evidence="12">The sequence shown here is derived from an EMBL/GenBank/DDBJ whole genome shotgun (WGS) entry which is preliminary data.</text>
</comment>
<dbReference type="Gene3D" id="3.30.70.370">
    <property type="match status" value="1"/>
</dbReference>
<dbReference type="InterPro" id="IPR002562">
    <property type="entry name" value="3'-5'_exonuclease_dom"/>
</dbReference>
<evidence type="ECO:0000256" key="6">
    <source>
        <dbReference type="ARBA" id="ARBA00022763"/>
    </source>
</evidence>
<dbReference type="Pfam" id="PF00476">
    <property type="entry name" value="DNA_pol_A"/>
    <property type="match status" value="1"/>
</dbReference>
<evidence type="ECO:0000259" key="11">
    <source>
        <dbReference type="SMART" id="SM00474"/>
    </source>
</evidence>
<keyword evidence="6" id="KW-0227">DNA damage</keyword>
<dbReference type="InterPro" id="IPR036397">
    <property type="entry name" value="RNaseH_sf"/>
</dbReference>
<comment type="similarity">
    <text evidence="1">Belongs to the DNA polymerase type-A family.</text>
</comment>
<dbReference type="EC" id="2.7.7.7" evidence="2"/>
<keyword evidence="5" id="KW-0235">DNA replication</keyword>
<evidence type="ECO:0000256" key="2">
    <source>
        <dbReference type="ARBA" id="ARBA00012417"/>
    </source>
</evidence>
<dbReference type="Gene3D" id="3.30.420.10">
    <property type="entry name" value="Ribonuclease H-like superfamily/Ribonuclease H"/>
    <property type="match status" value="1"/>
</dbReference>
<dbReference type="GO" id="GO:0003677">
    <property type="term" value="F:DNA binding"/>
    <property type="evidence" value="ECO:0007669"/>
    <property type="project" value="UniProtKB-KW"/>
</dbReference>
<keyword evidence="4" id="KW-0548">Nucleotidyltransferase</keyword>
<keyword evidence="9" id="KW-0234">DNA repair</keyword>
<proteinExistence type="inferred from homology"/>
<feature type="non-terminal residue" evidence="12">
    <location>
        <position position="1"/>
    </location>
</feature>
<dbReference type="SUPFAM" id="SSF56672">
    <property type="entry name" value="DNA/RNA polymerases"/>
    <property type="match status" value="1"/>
</dbReference>
<dbReference type="GO" id="GO:0006261">
    <property type="term" value="P:DNA-templated DNA replication"/>
    <property type="evidence" value="ECO:0007669"/>
    <property type="project" value="InterPro"/>
</dbReference>
<dbReference type="SUPFAM" id="SSF53098">
    <property type="entry name" value="Ribonuclease H-like"/>
    <property type="match status" value="1"/>
</dbReference>
<organism evidence="12">
    <name type="scientific">marine sediment metagenome</name>
    <dbReference type="NCBI Taxonomy" id="412755"/>
    <lineage>
        <taxon>unclassified sequences</taxon>
        <taxon>metagenomes</taxon>
        <taxon>ecological metagenomes</taxon>
    </lineage>
</organism>
<evidence type="ECO:0000256" key="9">
    <source>
        <dbReference type="ARBA" id="ARBA00023204"/>
    </source>
</evidence>
<evidence type="ECO:0000313" key="12">
    <source>
        <dbReference type="EMBL" id="GAF72047.1"/>
    </source>
</evidence>
<dbReference type="GO" id="GO:0006302">
    <property type="term" value="P:double-strand break repair"/>
    <property type="evidence" value="ECO:0007669"/>
    <property type="project" value="TreeGrafter"/>
</dbReference>
<dbReference type="GO" id="GO:0008408">
    <property type="term" value="F:3'-5' exonuclease activity"/>
    <property type="evidence" value="ECO:0007669"/>
    <property type="project" value="InterPro"/>
</dbReference>
<dbReference type="InterPro" id="IPR001098">
    <property type="entry name" value="DNA-dir_DNA_pol_A_palm_dom"/>
</dbReference>
<comment type="catalytic activity">
    <reaction evidence="10">
        <text>DNA(n) + a 2'-deoxyribonucleoside 5'-triphosphate = DNA(n+1) + diphosphate</text>
        <dbReference type="Rhea" id="RHEA:22508"/>
        <dbReference type="Rhea" id="RHEA-COMP:17339"/>
        <dbReference type="Rhea" id="RHEA-COMP:17340"/>
        <dbReference type="ChEBI" id="CHEBI:33019"/>
        <dbReference type="ChEBI" id="CHEBI:61560"/>
        <dbReference type="ChEBI" id="CHEBI:173112"/>
        <dbReference type="EC" id="2.7.7.7"/>
    </reaction>
</comment>
<accession>X0S7Z8</accession>
<name>X0S7Z8_9ZZZZ</name>
<dbReference type="Gene3D" id="1.20.1060.10">
    <property type="entry name" value="Taq DNA Polymerase, Chain T, domain 4"/>
    <property type="match status" value="1"/>
</dbReference>
<dbReference type="PANTHER" id="PTHR10133:SF27">
    <property type="entry name" value="DNA POLYMERASE NU"/>
    <property type="match status" value="1"/>
</dbReference>
<dbReference type="EMBL" id="BARS01005350">
    <property type="protein sequence ID" value="GAF72047.1"/>
    <property type="molecule type" value="Genomic_DNA"/>
</dbReference>
<dbReference type="InterPro" id="IPR012337">
    <property type="entry name" value="RNaseH-like_sf"/>
</dbReference>
<evidence type="ECO:0000256" key="10">
    <source>
        <dbReference type="ARBA" id="ARBA00049244"/>
    </source>
</evidence>
<dbReference type="AlphaFoldDB" id="X0S7Z8"/>
<gene>
    <name evidence="12" type="ORF">S01H1_10488</name>
</gene>
<keyword evidence="7" id="KW-0239">DNA-directed DNA polymerase</keyword>
<dbReference type="Pfam" id="PF01612">
    <property type="entry name" value="DNA_pol_A_exo1"/>
    <property type="match status" value="1"/>
</dbReference>
<dbReference type="InterPro" id="IPR043502">
    <property type="entry name" value="DNA/RNA_pol_sf"/>
</dbReference>
<dbReference type="GO" id="GO:0003887">
    <property type="term" value="F:DNA-directed DNA polymerase activity"/>
    <property type="evidence" value="ECO:0007669"/>
    <property type="project" value="UniProtKB-KW"/>
</dbReference>
<evidence type="ECO:0000256" key="3">
    <source>
        <dbReference type="ARBA" id="ARBA00022679"/>
    </source>
</evidence>
<dbReference type="InterPro" id="IPR002298">
    <property type="entry name" value="DNA_polymerase_A"/>
</dbReference>
<dbReference type="FunFam" id="1.20.1060.10:FF:000001">
    <property type="entry name" value="DNA polymerase I"/>
    <property type="match status" value="1"/>
</dbReference>
<keyword evidence="3" id="KW-0808">Transferase</keyword>
<dbReference type="Gene3D" id="1.10.150.20">
    <property type="entry name" value="5' to 3' exonuclease, C-terminal subdomain"/>
    <property type="match status" value="1"/>
</dbReference>
<dbReference type="PANTHER" id="PTHR10133">
    <property type="entry name" value="DNA POLYMERASE I"/>
    <property type="match status" value="1"/>
</dbReference>
<reference evidence="12" key="1">
    <citation type="journal article" date="2014" name="Front. Microbiol.">
        <title>High frequency of phylogenetically diverse reductive dehalogenase-homologous genes in deep subseafloor sedimentary metagenomes.</title>
        <authorList>
            <person name="Kawai M."/>
            <person name="Futagami T."/>
            <person name="Toyoda A."/>
            <person name="Takaki Y."/>
            <person name="Nishi S."/>
            <person name="Hori S."/>
            <person name="Arai W."/>
            <person name="Tsubouchi T."/>
            <person name="Morono Y."/>
            <person name="Uchiyama I."/>
            <person name="Ito T."/>
            <person name="Fujiyama A."/>
            <person name="Inagaki F."/>
            <person name="Takami H."/>
        </authorList>
    </citation>
    <scope>NUCLEOTIDE SEQUENCE</scope>
    <source>
        <strain evidence="12">Expedition CK06-06</strain>
    </source>
</reference>